<gene>
    <name evidence="6" type="ORF">GDS87_17505</name>
</gene>
<evidence type="ECO:0000313" key="7">
    <source>
        <dbReference type="Proteomes" id="UP000373269"/>
    </source>
</evidence>
<sequence>MAVTVLIAFMAFDYATGNMSGVINQNLNSRVGFQRHHTKNLLLNASWLSVFTRASYYRYRVPR</sequence>
<name>A0ABX6DDA4_9BACI</name>
<evidence type="ECO:0000256" key="3">
    <source>
        <dbReference type="ARBA" id="ARBA00022989"/>
    </source>
</evidence>
<keyword evidence="2" id="KW-0812">Transmembrane</keyword>
<reference evidence="6 7" key="1">
    <citation type="submission" date="2019-11" db="EMBL/GenBank/DDBJ databases">
        <title>Whole Genome Sequencing and Comparative Genomic Analyses of Lysinibacillus pakistanensis LZH-9, a Halotolerant Strain with Excellent COD Removal Capability.</title>
        <authorList>
            <person name="Zhou H."/>
        </authorList>
    </citation>
    <scope>NUCLEOTIDE SEQUENCE [LARGE SCALE GENOMIC DNA]</scope>
    <source>
        <strain evidence="6 7">LZH-9</strain>
    </source>
</reference>
<evidence type="ECO:0000256" key="2">
    <source>
        <dbReference type="ARBA" id="ARBA00022692"/>
    </source>
</evidence>
<evidence type="ECO:0000256" key="1">
    <source>
        <dbReference type="ARBA" id="ARBA00004141"/>
    </source>
</evidence>
<dbReference type="EMBL" id="CP045835">
    <property type="protein sequence ID" value="QGG52616.1"/>
    <property type="molecule type" value="Genomic_DNA"/>
</dbReference>
<organism evidence="6 7">
    <name type="scientific">Lysinibacillus pakistanensis</name>
    <dbReference type="NCBI Taxonomy" id="759811"/>
    <lineage>
        <taxon>Bacteria</taxon>
        <taxon>Bacillati</taxon>
        <taxon>Bacillota</taxon>
        <taxon>Bacilli</taxon>
        <taxon>Bacillales</taxon>
        <taxon>Bacillaceae</taxon>
        <taxon>Lysinibacillus</taxon>
    </lineage>
</organism>
<proteinExistence type="inferred from homology"/>
<dbReference type="InterPro" id="IPR006480">
    <property type="entry name" value="Phage_holin_4_1"/>
</dbReference>
<comment type="subcellular location">
    <subcellularLocation>
        <location evidence="1">Membrane</location>
        <topology evidence="1">Multi-pass membrane protein</topology>
    </subcellularLocation>
</comment>
<accession>A0ABX6DDA4</accession>
<evidence type="ECO:0000256" key="4">
    <source>
        <dbReference type="ARBA" id="ARBA00023136"/>
    </source>
</evidence>
<keyword evidence="7" id="KW-1185">Reference proteome</keyword>
<comment type="similarity">
    <text evidence="5">Belongs to the bacteriophage holin family. Cp-1 holin subfamily.</text>
</comment>
<evidence type="ECO:0000256" key="5">
    <source>
        <dbReference type="ARBA" id="ARBA00023600"/>
    </source>
</evidence>
<keyword evidence="3" id="KW-1133">Transmembrane helix</keyword>
<dbReference type="Pfam" id="PF05105">
    <property type="entry name" value="Phage_holin_4_1"/>
    <property type="match status" value="1"/>
</dbReference>
<protein>
    <submittedName>
        <fullName evidence="6">Uncharacterized protein</fullName>
    </submittedName>
</protein>
<evidence type="ECO:0000313" key="6">
    <source>
        <dbReference type="EMBL" id="QGG52616.1"/>
    </source>
</evidence>
<keyword evidence="4" id="KW-0472">Membrane</keyword>
<dbReference type="Proteomes" id="UP000373269">
    <property type="component" value="Chromosome"/>
</dbReference>